<evidence type="ECO:0000259" key="7">
    <source>
        <dbReference type="SMART" id="SM01062"/>
    </source>
</evidence>
<evidence type="ECO:0000256" key="2">
    <source>
        <dbReference type="ARBA" id="ARBA00022737"/>
    </source>
</evidence>
<dbReference type="GO" id="GO:0008331">
    <property type="term" value="F:high voltage-gated calcium channel activity"/>
    <property type="evidence" value="ECO:0007669"/>
    <property type="project" value="TreeGrafter"/>
</dbReference>
<evidence type="ECO:0000256" key="6">
    <source>
        <dbReference type="ARBA" id="ARBA00023303"/>
    </source>
</evidence>
<dbReference type="Gene3D" id="6.10.250.2180">
    <property type="match status" value="1"/>
</dbReference>
<dbReference type="Pfam" id="PF08763">
    <property type="entry name" value="Ca_chan_IQ"/>
    <property type="match status" value="1"/>
</dbReference>
<comment type="caution">
    <text evidence="8">The sequence shown here is derived from an EMBL/GenBank/DDBJ whole genome shotgun (WGS) entry which is preliminary data.</text>
</comment>
<evidence type="ECO:0000313" key="8">
    <source>
        <dbReference type="EMBL" id="KAE8297843.1"/>
    </source>
</evidence>
<dbReference type="GO" id="GO:0005891">
    <property type="term" value="C:voltage-gated calcium channel complex"/>
    <property type="evidence" value="ECO:0007669"/>
    <property type="project" value="TreeGrafter"/>
</dbReference>
<keyword evidence="6" id="KW-0407">Ion channel</keyword>
<dbReference type="GO" id="GO:0098703">
    <property type="term" value="P:calcium ion import across plasma membrane"/>
    <property type="evidence" value="ECO:0007669"/>
    <property type="project" value="TreeGrafter"/>
</dbReference>
<evidence type="ECO:0000256" key="3">
    <source>
        <dbReference type="ARBA" id="ARBA00022882"/>
    </source>
</evidence>
<evidence type="ECO:0000256" key="4">
    <source>
        <dbReference type="ARBA" id="ARBA00023065"/>
    </source>
</evidence>
<dbReference type="PANTHER" id="PTHR45628:SF9">
    <property type="entry name" value="VOLTAGE-DEPENDENT L-TYPE CALCIUM CHANNEL SUBUNIT ALPHA-1S"/>
    <property type="match status" value="1"/>
</dbReference>
<evidence type="ECO:0000256" key="1">
    <source>
        <dbReference type="ARBA" id="ARBA00022448"/>
    </source>
</evidence>
<dbReference type="EMBL" id="REGW02000003">
    <property type="protein sequence ID" value="KAE8297843.1"/>
    <property type="molecule type" value="Genomic_DNA"/>
</dbReference>
<proteinExistence type="predicted"/>
<evidence type="ECO:0000256" key="5">
    <source>
        <dbReference type="ARBA" id="ARBA00023157"/>
    </source>
</evidence>
<dbReference type="Proteomes" id="UP000424527">
    <property type="component" value="Unassembled WGS sequence"/>
</dbReference>
<gene>
    <name evidence="8" type="ORF">D5F01_LYC02314</name>
</gene>
<keyword evidence="2" id="KW-0677">Repeat</keyword>
<accession>A0A6G0J2S9</accession>
<dbReference type="InterPro" id="IPR014873">
    <property type="entry name" value="VDCC_a1su_IQ"/>
</dbReference>
<reference evidence="8 9" key="1">
    <citation type="submission" date="2019-07" db="EMBL/GenBank/DDBJ databases">
        <title>Chromosome genome assembly for large yellow croaker.</title>
        <authorList>
            <person name="Xiao S."/>
        </authorList>
    </citation>
    <scope>NUCLEOTIDE SEQUENCE [LARGE SCALE GENOMIC DNA]</scope>
    <source>
        <strain evidence="8">JMULYC20181020</strain>
        <tissue evidence="8">Muscle</tissue>
    </source>
</reference>
<dbReference type="PANTHER" id="PTHR45628">
    <property type="entry name" value="VOLTAGE-DEPENDENT CALCIUM CHANNEL TYPE A SUBUNIT ALPHA-1"/>
    <property type="match status" value="1"/>
</dbReference>
<feature type="domain" description="Voltage-dependent calcium channel alpha-1 subunit IQ" evidence="7">
    <location>
        <begin position="72"/>
        <end position="105"/>
    </location>
</feature>
<name>A0A6G0J2S9_LARCR</name>
<evidence type="ECO:0000313" key="9">
    <source>
        <dbReference type="Proteomes" id="UP000424527"/>
    </source>
</evidence>
<keyword evidence="5" id="KW-1015">Disulfide bond</keyword>
<protein>
    <submittedName>
        <fullName evidence="8">Voltage-dependent L-type calcium channel subunit alpha-1S</fullName>
    </submittedName>
</protein>
<dbReference type="InterPro" id="IPR050599">
    <property type="entry name" value="VDCC_alpha-1_subunit"/>
</dbReference>
<dbReference type="AlphaFoldDB" id="A0A6G0J2S9"/>
<sequence length="167" mass="19196">MSIRTKFWRSSDLTVILEGAGSCAILGSTMDYDWSNLGNFEQANEELRGIIKKIWKRTSMKLLDQVIPPIGDDEVTVGKFYATFLIQDYFRKLKKRQEEYYGYRPTKKSATHEIQAGLRNIEEDTAQELHRAISGDLVTEEEMGHATDEAAVEGIFRVTRQDRKIND</sequence>
<keyword evidence="9" id="KW-1185">Reference proteome</keyword>
<keyword evidence="4" id="KW-0406">Ion transport</keyword>
<keyword evidence="3" id="KW-0851">Voltage-gated channel</keyword>
<organism evidence="8 9">
    <name type="scientific">Larimichthys crocea</name>
    <name type="common">Large yellow croaker</name>
    <name type="synonym">Pseudosciaena crocea</name>
    <dbReference type="NCBI Taxonomy" id="215358"/>
    <lineage>
        <taxon>Eukaryota</taxon>
        <taxon>Metazoa</taxon>
        <taxon>Chordata</taxon>
        <taxon>Craniata</taxon>
        <taxon>Vertebrata</taxon>
        <taxon>Euteleostomi</taxon>
        <taxon>Actinopterygii</taxon>
        <taxon>Neopterygii</taxon>
        <taxon>Teleostei</taxon>
        <taxon>Neoteleostei</taxon>
        <taxon>Acanthomorphata</taxon>
        <taxon>Eupercaria</taxon>
        <taxon>Sciaenidae</taxon>
        <taxon>Larimichthys</taxon>
    </lineage>
</organism>
<dbReference type="SMART" id="SM01062">
    <property type="entry name" value="Ca_chan_IQ"/>
    <property type="match status" value="1"/>
</dbReference>
<keyword evidence="1" id="KW-0813">Transport</keyword>